<dbReference type="PROSITE" id="PS50850">
    <property type="entry name" value="MFS"/>
    <property type="match status" value="1"/>
</dbReference>
<dbReference type="InterPro" id="IPR036259">
    <property type="entry name" value="MFS_trans_sf"/>
</dbReference>
<feature type="transmembrane region" description="Helical" evidence="5">
    <location>
        <begin position="458"/>
        <end position="477"/>
    </location>
</feature>
<comment type="subcellular location">
    <subcellularLocation>
        <location evidence="1">Membrane</location>
        <topology evidence="1">Multi-pass membrane protein</topology>
    </subcellularLocation>
</comment>
<sequence>MEIQQINTEPAKADATMPENGHWRDLFAPGLGAATVMVSLGVGLHAFNAFLVSTALPSAIAELGGAQWLPWTSTLYLAASIIAGASCASLKARVGTRGALAIVTLVFLSGTLTAGLAGSMAGIIIGRVLQGLGEGAVLALCYMLISTLFPRRLIARIFGIEAAVWAVSAFGGPVLAGLLTEAISWRAAFLVNVPAGIVFLVLARIAVPKGEKNGKNSANQGGLPIGRLSLLLVGLVLLLAANLTALDISRNTMIGMALAAFMLFVALDRNSLQPILPAGAFVASTPVGLGLWIVLLMPLSEAALGVYLVYTLQHLWSMGPMAAGALSALMAVSWSLTAVITANISTQKARERLILLGVVTEAGGLAGTTLGIATGYLPGLILSLIAVGMAFGMAWAALSQTMMEASPADDRDRTSALLPTLQTAGYAMGAALAGLIANRSGFSGTASPEVLRHAVGNSVLFGLVCLAPAILLAPWMVRSLRKTR</sequence>
<comment type="caution">
    <text evidence="7">The sequence shown here is derived from an EMBL/GenBank/DDBJ whole genome shotgun (WGS) entry which is preliminary data.</text>
</comment>
<evidence type="ECO:0000256" key="3">
    <source>
        <dbReference type="ARBA" id="ARBA00022989"/>
    </source>
</evidence>
<feature type="transmembrane region" description="Helical" evidence="5">
    <location>
        <begin position="131"/>
        <end position="150"/>
    </location>
</feature>
<dbReference type="GO" id="GO:0022857">
    <property type="term" value="F:transmembrane transporter activity"/>
    <property type="evidence" value="ECO:0007669"/>
    <property type="project" value="InterPro"/>
</dbReference>
<feature type="transmembrane region" description="Helical" evidence="5">
    <location>
        <begin position="185"/>
        <end position="207"/>
    </location>
</feature>
<organism evidence="7 8">
    <name type="scientific">Agrobacterium vitis</name>
    <name type="common">Rhizobium vitis</name>
    <dbReference type="NCBI Taxonomy" id="373"/>
    <lineage>
        <taxon>Bacteria</taxon>
        <taxon>Pseudomonadati</taxon>
        <taxon>Pseudomonadota</taxon>
        <taxon>Alphaproteobacteria</taxon>
        <taxon>Hyphomicrobiales</taxon>
        <taxon>Rhizobiaceae</taxon>
        <taxon>Rhizobium/Agrobacterium group</taxon>
        <taxon>Agrobacterium</taxon>
    </lineage>
</organism>
<reference evidence="7 8" key="1">
    <citation type="submission" date="2018-08" db="EMBL/GenBank/DDBJ databases">
        <title>Genome sequencing of Agrobacterium vitis strain ICMP 10754.</title>
        <authorList>
            <person name="Visnovsky S.B."/>
            <person name="Pitman A.R."/>
        </authorList>
    </citation>
    <scope>NUCLEOTIDE SEQUENCE [LARGE SCALE GENOMIC DNA]</scope>
    <source>
        <strain evidence="7 8">ICMP 10754</strain>
    </source>
</reference>
<gene>
    <name evidence="7" type="ORF">DXT89_00875</name>
</gene>
<dbReference type="AlphaFoldDB" id="A0A368NYE4"/>
<evidence type="ECO:0000256" key="2">
    <source>
        <dbReference type="ARBA" id="ARBA00022692"/>
    </source>
</evidence>
<dbReference type="Proteomes" id="UP000436911">
    <property type="component" value="Unassembled WGS sequence"/>
</dbReference>
<dbReference type="PANTHER" id="PTHR23501:SF154">
    <property type="entry name" value="MULTIDRUG-EFFLUX TRANSPORTER RV1634-RELATED"/>
    <property type="match status" value="1"/>
</dbReference>
<dbReference type="InterPro" id="IPR011701">
    <property type="entry name" value="MFS"/>
</dbReference>
<dbReference type="GeneID" id="60681826"/>
<keyword evidence="2 5" id="KW-0812">Transmembrane</keyword>
<feature type="domain" description="Major facilitator superfamily (MFS) profile" evidence="6">
    <location>
        <begin position="34"/>
        <end position="481"/>
    </location>
</feature>
<feature type="transmembrane region" description="Helical" evidence="5">
    <location>
        <begin position="68"/>
        <end position="88"/>
    </location>
</feature>
<feature type="transmembrane region" description="Helical" evidence="5">
    <location>
        <begin position="252"/>
        <end position="268"/>
    </location>
</feature>
<keyword evidence="4 5" id="KW-0472">Membrane</keyword>
<feature type="transmembrane region" description="Helical" evidence="5">
    <location>
        <begin position="228"/>
        <end position="246"/>
    </location>
</feature>
<keyword evidence="3 5" id="KW-1133">Transmembrane helix</keyword>
<proteinExistence type="predicted"/>
<dbReference type="GO" id="GO:0005886">
    <property type="term" value="C:plasma membrane"/>
    <property type="evidence" value="ECO:0007669"/>
    <property type="project" value="TreeGrafter"/>
</dbReference>
<dbReference type="Gene3D" id="1.20.1250.20">
    <property type="entry name" value="MFS general substrate transporter like domains"/>
    <property type="match status" value="2"/>
</dbReference>
<feature type="transmembrane region" description="Helical" evidence="5">
    <location>
        <begin position="418"/>
        <end position="438"/>
    </location>
</feature>
<name>A0A368NYE4_AGRVI</name>
<dbReference type="RefSeq" id="WP_114386402.1">
    <property type="nucleotide sequence ID" value="NZ_CP055265.1"/>
</dbReference>
<evidence type="ECO:0000256" key="1">
    <source>
        <dbReference type="ARBA" id="ARBA00004141"/>
    </source>
</evidence>
<accession>A0A368NYE4</accession>
<dbReference type="PANTHER" id="PTHR23501">
    <property type="entry name" value="MAJOR FACILITATOR SUPERFAMILY"/>
    <property type="match status" value="1"/>
</dbReference>
<evidence type="ECO:0000259" key="6">
    <source>
        <dbReference type="PROSITE" id="PS50850"/>
    </source>
</evidence>
<feature type="transmembrane region" description="Helical" evidence="5">
    <location>
        <begin position="26"/>
        <end position="48"/>
    </location>
</feature>
<evidence type="ECO:0000313" key="8">
    <source>
        <dbReference type="Proteomes" id="UP000436911"/>
    </source>
</evidence>
<dbReference type="InterPro" id="IPR020846">
    <property type="entry name" value="MFS_dom"/>
</dbReference>
<dbReference type="Pfam" id="PF07690">
    <property type="entry name" value="MFS_1"/>
    <property type="match status" value="1"/>
</dbReference>
<protein>
    <submittedName>
        <fullName evidence="7">MFS transporter</fullName>
    </submittedName>
</protein>
<dbReference type="SUPFAM" id="SSF103473">
    <property type="entry name" value="MFS general substrate transporter"/>
    <property type="match status" value="1"/>
</dbReference>
<evidence type="ECO:0000256" key="4">
    <source>
        <dbReference type="ARBA" id="ARBA00023136"/>
    </source>
</evidence>
<evidence type="ECO:0000256" key="5">
    <source>
        <dbReference type="SAM" id="Phobius"/>
    </source>
</evidence>
<feature type="transmembrane region" description="Helical" evidence="5">
    <location>
        <begin position="322"/>
        <end position="341"/>
    </location>
</feature>
<feature type="transmembrane region" description="Helical" evidence="5">
    <location>
        <begin position="100"/>
        <end position="125"/>
    </location>
</feature>
<feature type="transmembrane region" description="Helical" evidence="5">
    <location>
        <begin position="353"/>
        <end position="373"/>
    </location>
</feature>
<feature type="transmembrane region" description="Helical" evidence="5">
    <location>
        <begin position="379"/>
        <end position="398"/>
    </location>
</feature>
<evidence type="ECO:0000313" key="7">
    <source>
        <dbReference type="EMBL" id="KAA3531967.1"/>
    </source>
</evidence>
<dbReference type="OrthoDB" id="9807274at2"/>
<feature type="transmembrane region" description="Helical" evidence="5">
    <location>
        <begin position="162"/>
        <end position="179"/>
    </location>
</feature>
<dbReference type="EMBL" id="QUSG01000001">
    <property type="protein sequence ID" value="KAA3531967.1"/>
    <property type="molecule type" value="Genomic_DNA"/>
</dbReference>